<dbReference type="Proteomes" id="UP000838756">
    <property type="component" value="Unassembled WGS sequence"/>
</dbReference>
<dbReference type="PRINTS" id="PR00463">
    <property type="entry name" value="EP450I"/>
</dbReference>
<evidence type="ECO:0000256" key="4">
    <source>
        <dbReference type="ARBA" id="ARBA00022617"/>
    </source>
</evidence>
<dbReference type="AlphaFoldDB" id="A0A8S4RXW2"/>
<dbReference type="PANTHER" id="PTHR24291:SF105">
    <property type="entry name" value="CYTOCHROME P450 4P1-RELATED"/>
    <property type="match status" value="1"/>
</dbReference>
<dbReference type="EMBL" id="CAKXAJ010025669">
    <property type="protein sequence ID" value="CAH2242602.1"/>
    <property type="molecule type" value="Genomic_DNA"/>
</dbReference>
<reference evidence="11" key="1">
    <citation type="submission" date="2022-03" db="EMBL/GenBank/DDBJ databases">
        <authorList>
            <person name="Lindestad O."/>
        </authorList>
    </citation>
    <scope>NUCLEOTIDE SEQUENCE</scope>
</reference>
<accession>A0A8S4RXW2</accession>
<keyword evidence="4 9" id="KW-0349">Heme</keyword>
<evidence type="ECO:0000256" key="1">
    <source>
        <dbReference type="ARBA" id="ARBA00001971"/>
    </source>
</evidence>
<evidence type="ECO:0000313" key="11">
    <source>
        <dbReference type="EMBL" id="CAH2242602.1"/>
    </source>
</evidence>
<evidence type="ECO:0000256" key="7">
    <source>
        <dbReference type="ARBA" id="ARBA00023004"/>
    </source>
</evidence>
<keyword evidence="7 9" id="KW-0408">Iron</keyword>
<evidence type="ECO:0000256" key="10">
    <source>
        <dbReference type="RuleBase" id="RU000461"/>
    </source>
</evidence>
<dbReference type="OrthoDB" id="1470350at2759"/>
<dbReference type="GO" id="GO:0004497">
    <property type="term" value="F:monooxygenase activity"/>
    <property type="evidence" value="ECO:0007669"/>
    <property type="project" value="UniProtKB-KW"/>
</dbReference>
<evidence type="ECO:0000256" key="8">
    <source>
        <dbReference type="ARBA" id="ARBA00023033"/>
    </source>
</evidence>
<dbReference type="GO" id="GO:0016705">
    <property type="term" value="F:oxidoreductase activity, acting on paired donors, with incorporation or reduction of molecular oxygen"/>
    <property type="evidence" value="ECO:0007669"/>
    <property type="project" value="InterPro"/>
</dbReference>
<dbReference type="InterPro" id="IPR002401">
    <property type="entry name" value="Cyt_P450_E_grp-I"/>
</dbReference>
<dbReference type="Gene3D" id="1.10.630.10">
    <property type="entry name" value="Cytochrome P450"/>
    <property type="match status" value="1"/>
</dbReference>
<feature type="binding site" description="axial binding residue" evidence="9">
    <location>
        <position position="398"/>
    </location>
    <ligand>
        <name>heme</name>
        <dbReference type="ChEBI" id="CHEBI:30413"/>
    </ligand>
    <ligandPart>
        <name>Fe</name>
        <dbReference type="ChEBI" id="CHEBI:18248"/>
    </ligandPart>
</feature>
<gene>
    <name evidence="11" type="primary">jg2447</name>
    <name evidence="11" type="ORF">PAEG_LOCUS18872</name>
</gene>
<protein>
    <submittedName>
        <fullName evidence="11">Jg2447 protein</fullName>
    </submittedName>
</protein>
<organism evidence="11 12">
    <name type="scientific">Pararge aegeria aegeria</name>
    <dbReference type="NCBI Taxonomy" id="348720"/>
    <lineage>
        <taxon>Eukaryota</taxon>
        <taxon>Metazoa</taxon>
        <taxon>Ecdysozoa</taxon>
        <taxon>Arthropoda</taxon>
        <taxon>Hexapoda</taxon>
        <taxon>Insecta</taxon>
        <taxon>Pterygota</taxon>
        <taxon>Neoptera</taxon>
        <taxon>Endopterygota</taxon>
        <taxon>Lepidoptera</taxon>
        <taxon>Glossata</taxon>
        <taxon>Ditrysia</taxon>
        <taxon>Papilionoidea</taxon>
        <taxon>Nymphalidae</taxon>
        <taxon>Satyrinae</taxon>
        <taxon>Satyrini</taxon>
        <taxon>Parargina</taxon>
        <taxon>Pararge</taxon>
    </lineage>
</organism>
<name>A0A8S4RXW2_9NEOP</name>
<evidence type="ECO:0000256" key="6">
    <source>
        <dbReference type="ARBA" id="ARBA00023002"/>
    </source>
</evidence>
<keyword evidence="5 9" id="KW-0479">Metal-binding</keyword>
<keyword evidence="8 10" id="KW-0503">Monooxygenase</keyword>
<evidence type="ECO:0000256" key="9">
    <source>
        <dbReference type="PIRSR" id="PIRSR602401-1"/>
    </source>
</evidence>
<evidence type="ECO:0000313" key="12">
    <source>
        <dbReference type="Proteomes" id="UP000838756"/>
    </source>
</evidence>
<dbReference type="GO" id="GO:0005506">
    <property type="term" value="F:iron ion binding"/>
    <property type="evidence" value="ECO:0007669"/>
    <property type="project" value="InterPro"/>
</dbReference>
<sequence length="400" mass="46135">MTFMGLPPEEVFKRITNLRNDYGDRVVITAFRRHILHTYKEEDIEIILSHSRNIKKGIAYRFMEPWLGTGLLISTGNKWHRRRKILTPAFHFDILKSFLKVFEEQSQSLVEALRQLNKEGTEVLDVIPFISDHMLYTICETAMGIKLDADKTETKVEYKKAILDIGAMVMERLTTFYLHSDFLFNLHPLGRRFAKSLAKVHSFADNVIMERKKAYDSGAVLNADNGEGKRRLALLDLLLESERKGEIDLEGIREEVNTFMFEGHDTTAIALSFGLMLLADHEEVQERIFEECKDIFSDSSHSISMSDLGEMKYLEAVIKEILRLYPSVPFIGREIVEDFMLGDIKVKKGSEVVVHIYDVQRRPELYPEPEAFKPERFLEADSRHSYAYVPFSAGPRNCIG</sequence>
<keyword evidence="6 10" id="KW-0560">Oxidoreductase</keyword>
<dbReference type="InterPro" id="IPR001128">
    <property type="entry name" value="Cyt_P450"/>
</dbReference>
<keyword evidence="12" id="KW-1185">Reference proteome</keyword>
<dbReference type="InterPro" id="IPR036396">
    <property type="entry name" value="Cyt_P450_sf"/>
</dbReference>
<dbReference type="CDD" id="cd20628">
    <property type="entry name" value="CYP4"/>
    <property type="match status" value="1"/>
</dbReference>
<evidence type="ECO:0000256" key="3">
    <source>
        <dbReference type="ARBA" id="ARBA00010617"/>
    </source>
</evidence>
<dbReference type="SUPFAM" id="SSF48264">
    <property type="entry name" value="Cytochrome P450"/>
    <property type="match status" value="1"/>
</dbReference>
<dbReference type="GO" id="GO:0020037">
    <property type="term" value="F:heme binding"/>
    <property type="evidence" value="ECO:0007669"/>
    <property type="project" value="InterPro"/>
</dbReference>
<comment type="cofactor">
    <cofactor evidence="1 9">
        <name>heme</name>
        <dbReference type="ChEBI" id="CHEBI:30413"/>
    </cofactor>
</comment>
<dbReference type="PANTHER" id="PTHR24291">
    <property type="entry name" value="CYTOCHROME P450 FAMILY 4"/>
    <property type="match status" value="1"/>
</dbReference>
<dbReference type="InterPro" id="IPR017972">
    <property type="entry name" value="Cyt_P450_CS"/>
</dbReference>
<dbReference type="InterPro" id="IPR050196">
    <property type="entry name" value="Cytochrome_P450_Monoox"/>
</dbReference>
<evidence type="ECO:0000256" key="5">
    <source>
        <dbReference type="ARBA" id="ARBA00022723"/>
    </source>
</evidence>
<dbReference type="PROSITE" id="PS00086">
    <property type="entry name" value="CYTOCHROME_P450"/>
    <property type="match status" value="1"/>
</dbReference>
<comment type="function">
    <text evidence="2">May be involved in the metabolism of insect hormones and in the breakdown of synthetic insecticides.</text>
</comment>
<dbReference type="Pfam" id="PF00067">
    <property type="entry name" value="p450"/>
    <property type="match status" value="1"/>
</dbReference>
<comment type="similarity">
    <text evidence="3 10">Belongs to the cytochrome P450 family.</text>
</comment>
<dbReference type="PRINTS" id="PR00385">
    <property type="entry name" value="P450"/>
</dbReference>
<proteinExistence type="inferred from homology"/>
<comment type="caution">
    <text evidence="11">The sequence shown here is derived from an EMBL/GenBank/DDBJ whole genome shotgun (WGS) entry which is preliminary data.</text>
</comment>
<evidence type="ECO:0000256" key="2">
    <source>
        <dbReference type="ARBA" id="ARBA00003690"/>
    </source>
</evidence>